<keyword evidence="6" id="KW-1185">Reference proteome</keyword>
<dbReference type="PANTHER" id="PTHR30258:SF13">
    <property type="entry name" value="SECRETION PATHWAY ATPASE-RELATED"/>
    <property type="match status" value="1"/>
</dbReference>
<dbReference type="CDD" id="cd01129">
    <property type="entry name" value="PulE-GspE-like"/>
    <property type="match status" value="1"/>
</dbReference>
<evidence type="ECO:0000259" key="4">
    <source>
        <dbReference type="PROSITE" id="PS00662"/>
    </source>
</evidence>
<dbReference type="GO" id="GO:0016887">
    <property type="term" value="F:ATP hydrolysis activity"/>
    <property type="evidence" value="ECO:0007669"/>
    <property type="project" value="TreeGrafter"/>
</dbReference>
<dbReference type="GO" id="GO:0005524">
    <property type="term" value="F:ATP binding"/>
    <property type="evidence" value="ECO:0007669"/>
    <property type="project" value="UniProtKB-KW"/>
</dbReference>
<dbReference type="InterPro" id="IPR027417">
    <property type="entry name" value="P-loop_NTPase"/>
</dbReference>
<dbReference type="Pfam" id="PF00437">
    <property type="entry name" value="T2SSE"/>
    <property type="match status" value="1"/>
</dbReference>
<dbReference type="Gene3D" id="3.40.50.300">
    <property type="entry name" value="P-loop containing nucleotide triphosphate hydrolases"/>
    <property type="match status" value="1"/>
</dbReference>
<keyword evidence="3" id="KW-0067">ATP-binding</keyword>
<comment type="caution">
    <text evidence="5">The sequence shown here is derived from an EMBL/GenBank/DDBJ whole genome shotgun (WGS) entry which is preliminary data.</text>
</comment>
<accession>A0A423DUN7</accession>
<keyword evidence="2" id="KW-0547">Nucleotide-binding</keyword>
<dbReference type="AlphaFoldDB" id="A0A423DUN7"/>
<evidence type="ECO:0000256" key="3">
    <source>
        <dbReference type="ARBA" id="ARBA00022840"/>
    </source>
</evidence>
<reference evidence="5 6" key="1">
    <citation type="submission" date="2016-10" db="EMBL/GenBank/DDBJ databases">
        <title>Comparative genome analysis of multiple Pseudomonas spp. focuses on biocontrol and plant growth promoting traits.</title>
        <authorList>
            <person name="Tao X.-Y."/>
            <person name="Taylor C.G."/>
        </authorList>
    </citation>
    <scope>NUCLEOTIDE SEQUENCE [LARGE SCALE GENOMIC DNA]</scope>
    <source>
        <strain evidence="5 6">15D11</strain>
    </source>
</reference>
<protein>
    <submittedName>
        <fullName evidence="5">Type II secretion system protein E</fullName>
    </submittedName>
</protein>
<evidence type="ECO:0000256" key="2">
    <source>
        <dbReference type="ARBA" id="ARBA00022741"/>
    </source>
</evidence>
<organism evidence="5 6">
    <name type="scientific">Pseudomonas vranovensis</name>
    <dbReference type="NCBI Taxonomy" id="321661"/>
    <lineage>
        <taxon>Bacteria</taxon>
        <taxon>Pseudomonadati</taxon>
        <taxon>Pseudomonadota</taxon>
        <taxon>Gammaproteobacteria</taxon>
        <taxon>Pseudomonadales</taxon>
        <taxon>Pseudomonadaceae</taxon>
        <taxon>Pseudomonas</taxon>
    </lineage>
</organism>
<sequence length="556" mass="60886">MPNLSEDRWLDLNTLLDELVAGQRLSPADRGNCPPVQHDQHPLEWIASQQLADLANPGQRLDLDSLCQWLARQAGQPYLRIDPLEIDPARLTGLMSAGFARRHGILAVAADTSGVTVASAQPYVRAWEADLTQVLQRPIKRVLASPVQIRQLSQTFFQVAQSVSGASQQQSTPNAAGNLEQLLELGARGAEAQANDAHIVSIVDWLLQYAFEQRASDIHLEPRRDQGQLRFRIDGVLHPVYQFPGPVTLAVVSRLKSLGRMNVAEKRRPQDGRIKTRLPGGAEVELRLSTLPTTFGEKLVLRVFDPQLLQQDFAQLGLDGADLKRWLAMLDHRHGIILVTGPTGSGKTSTLYASLKHLATPQINLCTVEDPIEMVEPAFNQLQVQPAIDLDFAAGTRALLRQDPDVIMIGEIRDLETAQVAIQAALTGHLVLSTLHTNDACSAITRLLELGIAPYLLKASLIGVMAQRLVRTLCRHCKGAPLGCRECRHTGYHGRSAIFELLGISDALKSLINREADLPGLRQLALKEGMHSLRQSGLDKVAAGQTSQAEVLRVTA</sequence>
<dbReference type="InterPro" id="IPR037257">
    <property type="entry name" value="T2SS_E_N_sf"/>
</dbReference>
<gene>
    <name evidence="5" type="ORF">BHU25_06555</name>
</gene>
<dbReference type="Pfam" id="PF05157">
    <property type="entry name" value="MshEN"/>
    <property type="match status" value="1"/>
</dbReference>
<dbReference type="PANTHER" id="PTHR30258">
    <property type="entry name" value="TYPE II SECRETION SYSTEM PROTEIN GSPE-RELATED"/>
    <property type="match status" value="1"/>
</dbReference>
<feature type="domain" description="Bacterial type II secretion system protein E" evidence="4">
    <location>
        <begin position="400"/>
        <end position="414"/>
    </location>
</feature>
<dbReference type="Proteomes" id="UP000285286">
    <property type="component" value="Unassembled WGS sequence"/>
</dbReference>
<dbReference type="PROSITE" id="PS00662">
    <property type="entry name" value="T2SP_E"/>
    <property type="match status" value="1"/>
</dbReference>
<dbReference type="RefSeq" id="WP_123565202.1">
    <property type="nucleotide sequence ID" value="NZ_MOAM01000013.1"/>
</dbReference>
<dbReference type="SUPFAM" id="SSF52540">
    <property type="entry name" value="P-loop containing nucleoside triphosphate hydrolases"/>
    <property type="match status" value="1"/>
</dbReference>
<dbReference type="GO" id="GO:0005886">
    <property type="term" value="C:plasma membrane"/>
    <property type="evidence" value="ECO:0007669"/>
    <property type="project" value="TreeGrafter"/>
</dbReference>
<dbReference type="InterPro" id="IPR007831">
    <property type="entry name" value="T2SS_GspE_N"/>
</dbReference>
<evidence type="ECO:0000256" key="1">
    <source>
        <dbReference type="ARBA" id="ARBA00006611"/>
    </source>
</evidence>
<evidence type="ECO:0000313" key="6">
    <source>
        <dbReference type="Proteomes" id="UP000285286"/>
    </source>
</evidence>
<evidence type="ECO:0000313" key="5">
    <source>
        <dbReference type="EMBL" id="ROL75859.1"/>
    </source>
</evidence>
<dbReference type="Gene3D" id="3.30.300.160">
    <property type="entry name" value="Type II secretion system, protein E, N-terminal domain"/>
    <property type="match status" value="1"/>
</dbReference>
<proteinExistence type="inferred from homology"/>
<dbReference type="EMBL" id="MOAM01000013">
    <property type="protein sequence ID" value="ROL75859.1"/>
    <property type="molecule type" value="Genomic_DNA"/>
</dbReference>
<dbReference type="Gene3D" id="3.30.450.90">
    <property type="match status" value="1"/>
</dbReference>
<dbReference type="InterPro" id="IPR001482">
    <property type="entry name" value="T2SS/T4SS_dom"/>
</dbReference>
<comment type="similarity">
    <text evidence="1">Belongs to the GSP E family.</text>
</comment>
<name>A0A423DUN7_9PSED</name>
<dbReference type="SUPFAM" id="SSF160246">
    <property type="entry name" value="EspE N-terminal domain-like"/>
    <property type="match status" value="1"/>
</dbReference>